<accession>A0A250IQP0</accession>
<evidence type="ECO:0000313" key="2">
    <source>
        <dbReference type="Proteomes" id="UP000217289"/>
    </source>
</evidence>
<name>A0A250IQP0_9BACT</name>
<reference evidence="1 2" key="1">
    <citation type="submission" date="2017-06" db="EMBL/GenBank/DDBJ databases">
        <authorList>
            <person name="Kim H.J."/>
            <person name="Triplett B.A."/>
        </authorList>
    </citation>
    <scope>NUCLEOTIDE SEQUENCE [LARGE SCALE GENOMIC DNA]</scope>
    <source>
        <strain evidence="1 2">DSM 14713</strain>
    </source>
</reference>
<keyword evidence="2" id="KW-1185">Reference proteome</keyword>
<organism evidence="1 2">
    <name type="scientific">Melittangium boletus DSM 14713</name>
    <dbReference type="NCBI Taxonomy" id="1294270"/>
    <lineage>
        <taxon>Bacteria</taxon>
        <taxon>Pseudomonadati</taxon>
        <taxon>Myxococcota</taxon>
        <taxon>Myxococcia</taxon>
        <taxon>Myxococcales</taxon>
        <taxon>Cystobacterineae</taxon>
        <taxon>Archangiaceae</taxon>
        <taxon>Melittangium</taxon>
    </lineage>
</organism>
<evidence type="ECO:0008006" key="3">
    <source>
        <dbReference type="Google" id="ProtNLM"/>
    </source>
</evidence>
<dbReference type="OrthoDB" id="5523423at2"/>
<protein>
    <recommendedName>
        <fullName evidence="3">Protein kinase</fullName>
    </recommendedName>
</protein>
<proteinExistence type="predicted"/>
<gene>
    <name evidence="1" type="ORF">MEBOL_007555</name>
</gene>
<dbReference type="RefSeq" id="WP_095982001.1">
    <property type="nucleotide sequence ID" value="NZ_CP022163.1"/>
</dbReference>
<dbReference type="AlphaFoldDB" id="A0A250IQP0"/>
<evidence type="ECO:0000313" key="1">
    <source>
        <dbReference type="EMBL" id="ATB34054.1"/>
    </source>
</evidence>
<dbReference type="Proteomes" id="UP000217289">
    <property type="component" value="Chromosome"/>
</dbReference>
<dbReference type="KEGG" id="mbd:MEBOL_007555"/>
<dbReference type="EMBL" id="CP022163">
    <property type="protein sequence ID" value="ATB34054.1"/>
    <property type="molecule type" value="Genomic_DNA"/>
</dbReference>
<sequence>MADEKKGHGRVPFQLGRRYKEVGPDLGRLHEAWQVGTGLPGVVLIPSKRMNWQPEGLWLFEMSCQRGPVTIEMVLGHAPPSVHVPELMNVLAMMKAAIERVENNPRLRAHFARGPLFPREPWTPRVHPERRPRKLHATATGTLLLLLLGVWLRDTNRLGDPEALFAERTLPTDAPALIGAGESQAKVPAYPLPPKPFRNQAMAPCKTRGEIAINGGCWMALEQRPPCYENQAEYQGKCYMPVAKENRLPQSAEP</sequence>